<dbReference type="Pfam" id="PF08281">
    <property type="entry name" value="Sigma70_r4_2"/>
    <property type="match status" value="1"/>
</dbReference>
<dbReference type="InterPro" id="IPR007627">
    <property type="entry name" value="RNA_pol_sigma70_r2"/>
</dbReference>
<dbReference type="GO" id="GO:0016987">
    <property type="term" value="F:sigma factor activity"/>
    <property type="evidence" value="ECO:0007669"/>
    <property type="project" value="UniProtKB-KW"/>
</dbReference>
<evidence type="ECO:0000259" key="5">
    <source>
        <dbReference type="Pfam" id="PF04542"/>
    </source>
</evidence>
<keyword evidence="8" id="KW-1185">Reference proteome</keyword>
<dbReference type="Pfam" id="PF04542">
    <property type="entry name" value="Sigma70_r2"/>
    <property type="match status" value="1"/>
</dbReference>
<evidence type="ECO:0000256" key="4">
    <source>
        <dbReference type="ARBA" id="ARBA00023163"/>
    </source>
</evidence>
<dbReference type="Gene3D" id="1.10.1740.10">
    <property type="match status" value="1"/>
</dbReference>
<dbReference type="SUPFAM" id="SSF88659">
    <property type="entry name" value="Sigma3 and sigma4 domains of RNA polymerase sigma factors"/>
    <property type="match status" value="1"/>
</dbReference>
<dbReference type="InterPro" id="IPR014284">
    <property type="entry name" value="RNA_pol_sigma-70_dom"/>
</dbReference>
<dbReference type="InterPro" id="IPR013249">
    <property type="entry name" value="RNA_pol_sigma70_r4_t2"/>
</dbReference>
<comment type="similarity">
    <text evidence="1">Belongs to the sigma-70 factor family. ECF subfamily.</text>
</comment>
<dbReference type="EMBL" id="WOFH01000004">
    <property type="protein sequence ID" value="MUN37417.1"/>
    <property type="molecule type" value="Genomic_DNA"/>
</dbReference>
<evidence type="ECO:0000313" key="8">
    <source>
        <dbReference type="Proteomes" id="UP000432015"/>
    </source>
</evidence>
<comment type="caution">
    <text evidence="7">The sequence shown here is derived from an EMBL/GenBank/DDBJ whole genome shotgun (WGS) entry which is preliminary data.</text>
</comment>
<dbReference type="PANTHER" id="PTHR43133">
    <property type="entry name" value="RNA POLYMERASE ECF-TYPE SIGMA FACTO"/>
    <property type="match status" value="1"/>
</dbReference>
<accession>A0A7K1KZC0</accession>
<dbReference type="NCBIfam" id="TIGR02937">
    <property type="entry name" value="sigma70-ECF"/>
    <property type="match status" value="1"/>
</dbReference>
<feature type="domain" description="RNA polymerase sigma-70 region 2" evidence="5">
    <location>
        <begin position="36"/>
        <end position="102"/>
    </location>
</feature>
<gene>
    <name evidence="7" type="ORF">GNZ18_12500</name>
</gene>
<name>A0A7K1KZC0_9ACTN</name>
<evidence type="ECO:0000313" key="7">
    <source>
        <dbReference type="EMBL" id="MUN37417.1"/>
    </source>
</evidence>
<dbReference type="PANTHER" id="PTHR43133:SF25">
    <property type="entry name" value="RNA POLYMERASE SIGMA FACTOR RFAY-RELATED"/>
    <property type="match status" value="1"/>
</dbReference>
<evidence type="ECO:0000259" key="6">
    <source>
        <dbReference type="Pfam" id="PF08281"/>
    </source>
</evidence>
<dbReference type="InterPro" id="IPR039425">
    <property type="entry name" value="RNA_pol_sigma-70-like"/>
</dbReference>
<evidence type="ECO:0000256" key="1">
    <source>
        <dbReference type="ARBA" id="ARBA00010641"/>
    </source>
</evidence>
<organism evidence="7 8">
    <name type="scientific">Actinomadura litoris</name>
    <dbReference type="NCBI Taxonomy" id="2678616"/>
    <lineage>
        <taxon>Bacteria</taxon>
        <taxon>Bacillati</taxon>
        <taxon>Actinomycetota</taxon>
        <taxon>Actinomycetes</taxon>
        <taxon>Streptosporangiales</taxon>
        <taxon>Thermomonosporaceae</taxon>
        <taxon>Actinomadura</taxon>
    </lineage>
</organism>
<dbReference type="Proteomes" id="UP000432015">
    <property type="component" value="Unassembled WGS sequence"/>
</dbReference>
<dbReference type="GO" id="GO:0006352">
    <property type="term" value="P:DNA-templated transcription initiation"/>
    <property type="evidence" value="ECO:0007669"/>
    <property type="project" value="InterPro"/>
</dbReference>
<sequence length="209" mass="23347">MSVDSPGFGSAHDRPRTDAALWSAAADGDANAFGALFERHSDAVYNHCFRRTADWGVAEDLTSLVFLQAWRRRRAVAMTGESVLPWLLAVANNLLRNADRMSRRQRRLMARLRPAAAPTAEPGIEEDLAARLDDERTMRRIRDGFERLPAAEREVLSLVAWAGLSYADVAVVLEVPVGTVKSRLARARSRLRQMLPDDALDGIQENRLR</sequence>
<keyword evidence="3" id="KW-0731">Sigma factor</keyword>
<dbReference type="InterPro" id="IPR036388">
    <property type="entry name" value="WH-like_DNA-bd_sf"/>
</dbReference>
<dbReference type="InterPro" id="IPR013324">
    <property type="entry name" value="RNA_pol_sigma_r3/r4-like"/>
</dbReference>
<dbReference type="InterPro" id="IPR013325">
    <property type="entry name" value="RNA_pol_sigma_r2"/>
</dbReference>
<evidence type="ECO:0000256" key="3">
    <source>
        <dbReference type="ARBA" id="ARBA00023082"/>
    </source>
</evidence>
<dbReference type="SUPFAM" id="SSF88946">
    <property type="entry name" value="Sigma2 domain of RNA polymerase sigma factors"/>
    <property type="match status" value="1"/>
</dbReference>
<feature type="domain" description="RNA polymerase sigma factor 70 region 4 type 2" evidence="6">
    <location>
        <begin position="140"/>
        <end position="191"/>
    </location>
</feature>
<dbReference type="Gene3D" id="1.10.10.10">
    <property type="entry name" value="Winged helix-like DNA-binding domain superfamily/Winged helix DNA-binding domain"/>
    <property type="match status" value="1"/>
</dbReference>
<dbReference type="AlphaFoldDB" id="A0A7K1KZC0"/>
<dbReference type="GO" id="GO:0003677">
    <property type="term" value="F:DNA binding"/>
    <property type="evidence" value="ECO:0007669"/>
    <property type="project" value="InterPro"/>
</dbReference>
<evidence type="ECO:0000256" key="2">
    <source>
        <dbReference type="ARBA" id="ARBA00023015"/>
    </source>
</evidence>
<protein>
    <submittedName>
        <fullName evidence="7">Sigma-70 family RNA polymerase sigma factor</fullName>
    </submittedName>
</protein>
<proteinExistence type="inferred from homology"/>
<keyword evidence="2" id="KW-0805">Transcription regulation</keyword>
<keyword evidence="4" id="KW-0804">Transcription</keyword>
<reference evidence="7 8" key="1">
    <citation type="submission" date="2019-11" db="EMBL/GenBank/DDBJ databases">
        <authorList>
            <person name="Cao P."/>
        </authorList>
    </citation>
    <scope>NUCLEOTIDE SEQUENCE [LARGE SCALE GENOMIC DNA]</scope>
    <source>
        <strain evidence="7 8">NEAU-AAG5</strain>
    </source>
</reference>